<dbReference type="EMBL" id="JAVRRJ010000001">
    <property type="protein sequence ID" value="KAK5090095.1"/>
    <property type="molecule type" value="Genomic_DNA"/>
</dbReference>
<feature type="compositionally biased region" description="Polar residues" evidence="1">
    <location>
        <begin position="48"/>
        <end position="58"/>
    </location>
</feature>
<feature type="chain" id="PRO_5043007666" description="Apple domain-containing protein" evidence="2">
    <location>
        <begin position="25"/>
        <end position="272"/>
    </location>
</feature>
<proteinExistence type="predicted"/>
<feature type="compositionally biased region" description="Low complexity" evidence="1">
    <location>
        <begin position="62"/>
        <end position="88"/>
    </location>
</feature>
<feature type="domain" description="Apple" evidence="3">
    <location>
        <begin position="200"/>
        <end position="239"/>
    </location>
</feature>
<evidence type="ECO:0000256" key="1">
    <source>
        <dbReference type="SAM" id="MobiDB-lite"/>
    </source>
</evidence>
<organism evidence="4 5">
    <name type="scientific">Lithohypha guttulata</name>
    <dbReference type="NCBI Taxonomy" id="1690604"/>
    <lineage>
        <taxon>Eukaryota</taxon>
        <taxon>Fungi</taxon>
        <taxon>Dikarya</taxon>
        <taxon>Ascomycota</taxon>
        <taxon>Pezizomycotina</taxon>
        <taxon>Eurotiomycetes</taxon>
        <taxon>Chaetothyriomycetidae</taxon>
        <taxon>Chaetothyriales</taxon>
        <taxon>Trichomeriaceae</taxon>
        <taxon>Lithohypha</taxon>
    </lineage>
</organism>
<accession>A0AAN7T651</accession>
<gene>
    <name evidence="4" type="ORF">LTR05_000264</name>
</gene>
<dbReference type="InterPro" id="IPR003609">
    <property type="entry name" value="Pan_app"/>
</dbReference>
<evidence type="ECO:0000259" key="3">
    <source>
        <dbReference type="Pfam" id="PF14295"/>
    </source>
</evidence>
<comment type="caution">
    <text evidence="4">The sequence shown here is derived from an EMBL/GenBank/DDBJ whole genome shotgun (WGS) entry which is preliminary data.</text>
</comment>
<feature type="compositionally biased region" description="Low complexity" evidence="1">
    <location>
        <begin position="121"/>
        <end position="154"/>
    </location>
</feature>
<keyword evidence="5" id="KW-1185">Reference proteome</keyword>
<dbReference type="AlphaFoldDB" id="A0AAN7T651"/>
<sequence>MVRYTSTILAAASFSLAIAAPAVQQPVCKVVTEVVTGSPIWVTKTADPTTAVSSSGSWSAWDPTTSSKVTTSTKTTTTTKTPTATSSTSSDWAVWTSSANSTSSTSSKTTTTIIWNTSTSSATTTSSKSSTSDTTTTTTTAATTTTTTTTTTATPNPTCPADNGAKFGGSCNCGFSVYSNSRITADLSSASFFEKTPGELVDSLDTCLNYCDENENCKAVVYVNDPAYSSSTQDYLHCWQISGVKGNTVTDGHANIAYKNCCDGTCASSYGA</sequence>
<protein>
    <recommendedName>
        <fullName evidence="3">Apple domain-containing protein</fullName>
    </recommendedName>
</protein>
<dbReference type="Pfam" id="PF14295">
    <property type="entry name" value="PAN_4"/>
    <property type="match status" value="1"/>
</dbReference>
<name>A0AAN7T651_9EURO</name>
<reference evidence="4 5" key="1">
    <citation type="submission" date="2023-08" db="EMBL/GenBank/DDBJ databases">
        <title>Black Yeasts Isolated from many extreme environments.</title>
        <authorList>
            <person name="Coleine C."/>
            <person name="Stajich J.E."/>
            <person name="Selbmann L."/>
        </authorList>
    </citation>
    <scope>NUCLEOTIDE SEQUENCE [LARGE SCALE GENOMIC DNA]</scope>
    <source>
        <strain evidence="4 5">CCFEE 5910</strain>
    </source>
</reference>
<keyword evidence="2" id="KW-0732">Signal</keyword>
<evidence type="ECO:0000313" key="4">
    <source>
        <dbReference type="EMBL" id="KAK5090095.1"/>
    </source>
</evidence>
<feature type="region of interest" description="Disordered" evidence="1">
    <location>
        <begin position="121"/>
        <end position="158"/>
    </location>
</feature>
<feature type="region of interest" description="Disordered" evidence="1">
    <location>
        <begin position="48"/>
        <end position="88"/>
    </location>
</feature>
<evidence type="ECO:0000256" key="2">
    <source>
        <dbReference type="SAM" id="SignalP"/>
    </source>
</evidence>
<feature type="signal peptide" evidence="2">
    <location>
        <begin position="1"/>
        <end position="24"/>
    </location>
</feature>
<dbReference type="Proteomes" id="UP001309876">
    <property type="component" value="Unassembled WGS sequence"/>
</dbReference>
<evidence type="ECO:0000313" key="5">
    <source>
        <dbReference type="Proteomes" id="UP001309876"/>
    </source>
</evidence>